<keyword evidence="2" id="KW-0268">Exocytosis</keyword>
<evidence type="ECO:0000313" key="8">
    <source>
        <dbReference type="Proteomes" id="UP000194236"/>
    </source>
</evidence>
<organism evidence="7 8">
    <name type="scientific">Euroglyphus maynei</name>
    <name type="common">Mayne's house dust mite</name>
    <dbReference type="NCBI Taxonomy" id="6958"/>
    <lineage>
        <taxon>Eukaryota</taxon>
        <taxon>Metazoa</taxon>
        <taxon>Ecdysozoa</taxon>
        <taxon>Arthropoda</taxon>
        <taxon>Chelicerata</taxon>
        <taxon>Arachnida</taxon>
        <taxon>Acari</taxon>
        <taxon>Acariformes</taxon>
        <taxon>Sarcoptiformes</taxon>
        <taxon>Astigmata</taxon>
        <taxon>Psoroptidia</taxon>
        <taxon>Analgoidea</taxon>
        <taxon>Pyroglyphidae</taxon>
        <taxon>Pyroglyphinae</taxon>
        <taxon>Euroglyphus</taxon>
    </lineage>
</organism>
<keyword evidence="5" id="KW-0472">Membrane</keyword>
<evidence type="ECO:0000256" key="5">
    <source>
        <dbReference type="ARBA" id="ARBA00023298"/>
    </source>
</evidence>
<keyword evidence="4" id="KW-0638">Presynaptic neurotoxin</keyword>
<dbReference type="GO" id="GO:0044218">
    <property type="term" value="C:other organism cell membrane"/>
    <property type="evidence" value="ECO:0007669"/>
    <property type="project" value="UniProtKB-KW"/>
</dbReference>
<gene>
    <name evidence="7" type="ORF">BLA29_012573</name>
</gene>
<keyword evidence="4" id="KW-0528">Neurotoxin</keyword>
<dbReference type="PROSITE" id="PS50297">
    <property type="entry name" value="ANK_REP_REGION"/>
    <property type="match status" value="1"/>
</dbReference>
<dbReference type="InterPro" id="IPR036770">
    <property type="entry name" value="Ankyrin_rpt-contain_sf"/>
</dbReference>
<dbReference type="GO" id="GO:0044231">
    <property type="term" value="C:host cell presynaptic membrane"/>
    <property type="evidence" value="ECO:0007669"/>
    <property type="project" value="UniProtKB-KW"/>
</dbReference>
<keyword evidence="4" id="KW-0800">Toxin</keyword>
<proteinExistence type="predicted"/>
<dbReference type="GO" id="GO:0006887">
    <property type="term" value="P:exocytosis"/>
    <property type="evidence" value="ECO:0007669"/>
    <property type="project" value="UniProtKB-KW"/>
</dbReference>
<dbReference type="PROSITE" id="PS50088">
    <property type="entry name" value="ANK_REPEAT"/>
    <property type="match status" value="1"/>
</dbReference>
<evidence type="ECO:0000256" key="2">
    <source>
        <dbReference type="ARBA" id="ARBA00022483"/>
    </source>
</evidence>
<dbReference type="AlphaFoldDB" id="A0A1Y3BDF3"/>
<protein>
    <submittedName>
        <fullName evidence="7">Uncharacterized protein</fullName>
    </submittedName>
</protein>
<comment type="subcellular location">
    <subcellularLocation>
        <location evidence="1">Target cell membrane</location>
    </subcellularLocation>
</comment>
<keyword evidence="6" id="KW-0040">ANK repeat</keyword>
<accession>A0A1Y3BDF3</accession>
<feature type="repeat" description="ANK" evidence="6">
    <location>
        <begin position="34"/>
        <end position="58"/>
    </location>
</feature>
<sequence length="58" mass="6546">METSAERIRQAVRDGYLDILRNATRKECNHPNDDGMTATHWASYCGQLNALRIIVGRG</sequence>
<dbReference type="InterPro" id="IPR002110">
    <property type="entry name" value="Ankyrin_rpt"/>
</dbReference>
<evidence type="ECO:0000256" key="4">
    <source>
        <dbReference type="ARBA" id="ARBA00023028"/>
    </source>
</evidence>
<evidence type="ECO:0000256" key="6">
    <source>
        <dbReference type="PROSITE-ProRule" id="PRU00023"/>
    </source>
</evidence>
<keyword evidence="5" id="KW-1053">Target membrane</keyword>
<keyword evidence="8" id="KW-1185">Reference proteome</keyword>
<dbReference type="EMBL" id="MUJZ01033823">
    <property type="protein sequence ID" value="OTF77215.1"/>
    <property type="molecule type" value="Genomic_DNA"/>
</dbReference>
<evidence type="ECO:0000313" key="7">
    <source>
        <dbReference type="EMBL" id="OTF77215.1"/>
    </source>
</evidence>
<keyword evidence="3" id="KW-1052">Target cell membrane</keyword>
<dbReference type="Gene3D" id="1.25.40.20">
    <property type="entry name" value="Ankyrin repeat-containing domain"/>
    <property type="match status" value="1"/>
</dbReference>
<evidence type="ECO:0000256" key="1">
    <source>
        <dbReference type="ARBA" id="ARBA00004175"/>
    </source>
</evidence>
<dbReference type="OrthoDB" id="76949at2759"/>
<comment type="caution">
    <text evidence="7">The sequence shown here is derived from an EMBL/GenBank/DDBJ whole genome shotgun (WGS) entry which is preliminary data.</text>
</comment>
<dbReference type="SUPFAM" id="SSF140860">
    <property type="entry name" value="Pseudo ankyrin repeat-like"/>
    <property type="match status" value="1"/>
</dbReference>
<reference evidence="7 8" key="1">
    <citation type="submission" date="2017-03" db="EMBL/GenBank/DDBJ databases">
        <title>Genome Survey of Euroglyphus maynei.</title>
        <authorList>
            <person name="Arlian L.G."/>
            <person name="Morgan M.S."/>
            <person name="Rider S.D."/>
        </authorList>
    </citation>
    <scope>NUCLEOTIDE SEQUENCE [LARGE SCALE GENOMIC DNA]</scope>
    <source>
        <strain evidence="7">Arlian Lab</strain>
        <tissue evidence="7">Whole body</tissue>
    </source>
</reference>
<dbReference type="Proteomes" id="UP000194236">
    <property type="component" value="Unassembled WGS sequence"/>
</dbReference>
<name>A0A1Y3BDF3_EURMA</name>
<evidence type="ECO:0000256" key="3">
    <source>
        <dbReference type="ARBA" id="ARBA00022537"/>
    </source>
</evidence>
<dbReference type="Pfam" id="PF13637">
    <property type="entry name" value="Ank_4"/>
    <property type="match status" value="1"/>
</dbReference>